<protein>
    <submittedName>
        <fullName evidence="4">Response regulator receiver domain-containing protein</fullName>
    </submittedName>
</protein>
<dbReference type="GO" id="GO:0000160">
    <property type="term" value="P:phosphorelay signal transduction system"/>
    <property type="evidence" value="ECO:0007669"/>
    <property type="project" value="InterPro"/>
</dbReference>
<dbReference type="Pfam" id="PF00072">
    <property type="entry name" value="Response_reg"/>
    <property type="match status" value="1"/>
</dbReference>
<dbReference type="InterPro" id="IPR011006">
    <property type="entry name" value="CheY-like_superfamily"/>
</dbReference>
<dbReference type="RefSeq" id="WP_134203458.1">
    <property type="nucleotide sequence ID" value="NZ_FOJM01000002.1"/>
</dbReference>
<dbReference type="SMART" id="SM00448">
    <property type="entry name" value="REC"/>
    <property type="match status" value="1"/>
</dbReference>
<dbReference type="PANTHER" id="PTHR44591:SF3">
    <property type="entry name" value="RESPONSE REGULATORY DOMAIN-CONTAINING PROTEIN"/>
    <property type="match status" value="1"/>
</dbReference>
<keyword evidence="5" id="KW-1185">Reference proteome</keyword>
<evidence type="ECO:0000256" key="2">
    <source>
        <dbReference type="PROSITE-ProRule" id="PRU00169"/>
    </source>
</evidence>
<dbReference type="InterPro" id="IPR050595">
    <property type="entry name" value="Bact_response_regulator"/>
</dbReference>
<accession>A0A1I0SLY7</accession>
<keyword evidence="1 2" id="KW-0597">Phosphoprotein</keyword>
<proteinExistence type="predicted"/>
<dbReference type="PROSITE" id="PS50110">
    <property type="entry name" value="RESPONSE_REGULATORY"/>
    <property type="match status" value="1"/>
</dbReference>
<dbReference type="EMBL" id="FOJM01000002">
    <property type="protein sequence ID" value="SFA40423.1"/>
    <property type="molecule type" value="Genomic_DNA"/>
</dbReference>
<dbReference type="Gene3D" id="3.40.50.2300">
    <property type="match status" value="1"/>
</dbReference>
<gene>
    <name evidence="4" type="ORF">SAMN04488511_10269</name>
</gene>
<dbReference type="InterPro" id="IPR001789">
    <property type="entry name" value="Sig_transdc_resp-reg_receiver"/>
</dbReference>
<dbReference type="PANTHER" id="PTHR44591">
    <property type="entry name" value="STRESS RESPONSE REGULATOR PROTEIN 1"/>
    <property type="match status" value="1"/>
</dbReference>
<evidence type="ECO:0000259" key="3">
    <source>
        <dbReference type="PROSITE" id="PS50110"/>
    </source>
</evidence>
<dbReference type="OrthoDB" id="677887at2"/>
<sequence length="123" mass="13725">MPKILVVDDDPGNAEVMQMVLESEGFQVKRICQSRQFEPSMTSFCPDLVLMDILLDANDGRDICNDLKADRSTSHIPVMLITAMLESQVSNIACDADDIMFKPFDYAALVNKVKNVLRRAATN</sequence>
<feature type="domain" description="Response regulatory" evidence="3">
    <location>
        <begin position="3"/>
        <end position="117"/>
    </location>
</feature>
<evidence type="ECO:0000256" key="1">
    <source>
        <dbReference type="ARBA" id="ARBA00022553"/>
    </source>
</evidence>
<reference evidence="5" key="1">
    <citation type="submission" date="2016-10" db="EMBL/GenBank/DDBJ databases">
        <authorList>
            <person name="Varghese N."/>
            <person name="Submissions S."/>
        </authorList>
    </citation>
    <scope>NUCLEOTIDE SEQUENCE [LARGE SCALE GENOMIC DNA]</scope>
    <source>
        <strain evidence="5">DSM 18130</strain>
    </source>
</reference>
<evidence type="ECO:0000313" key="5">
    <source>
        <dbReference type="Proteomes" id="UP000198836"/>
    </source>
</evidence>
<name>A0A1I0SLY7_9SPHI</name>
<dbReference type="AlphaFoldDB" id="A0A1I0SLY7"/>
<dbReference type="STRING" id="332999.SAMN04488511_10269"/>
<dbReference type="SUPFAM" id="SSF52172">
    <property type="entry name" value="CheY-like"/>
    <property type="match status" value="1"/>
</dbReference>
<feature type="modified residue" description="4-aspartylphosphate" evidence="2">
    <location>
        <position position="52"/>
    </location>
</feature>
<dbReference type="Proteomes" id="UP000198836">
    <property type="component" value="Unassembled WGS sequence"/>
</dbReference>
<organism evidence="4 5">
    <name type="scientific">Pedobacter suwonensis</name>
    <dbReference type="NCBI Taxonomy" id="332999"/>
    <lineage>
        <taxon>Bacteria</taxon>
        <taxon>Pseudomonadati</taxon>
        <taxon>Bacteroidota</taxon>
        <taxon>Sphingobacteriia</taxon>
        <taxon>Sphingobacteriales</taxon>
        <taxon>Sphingobacteriaceae</taxon>
        <taxon>Pedobacter</taxon>
    </lineage>
</organism>
<evidence type="ECO:0000313" key="4">
    <source>
        <dbReference type="EMBL" id="SFA40423.1"/>
    </source>
</evidence>